<feature type="region of interest" description="Disordered" evidence="7">
    <location>
        <begin position="472"/>
        <end position="493"/>
    </location>
</feature>
<comment type="function">
    <text evidence="5">Component of the RIX1 complex required for processing of ITS2 sequences from 35S pre-rRNA.</text>
</comment>
<dbReference type="GO" id="GO:0120330">
    <property type="term" value="C:rixosome complex"/>
    <property type="evidence" value="ECO:0007669"/>
    <property type="project" value="UniProtKB-UniRule"/>
</dbReference>
<dbReference type="PROSITE" id="PS00678">
    <property type="entry name" value="WD_REPEATS_1"/>
    <property type="match status" value="1"/>
</dbReference>
<proteinExistence type="inferred from homology"/>
<keyword evidence="9" id="KW-1185">Reference proteome</keyword>
<dbReference type="InterPro" id="IPR045227">
    <property type="entry name" value="WDR18/Ipi3/RID3"/>
</dbReference>
<evidence type="ECO:0000256" key="7">
    <source>
        <dbReference type="SAM" id="MobiDB-lite"/>
    </source>
</evidence>
<keyword evidence="3" id="KW-0677">Repeat</keyword>
<evidence type="ECO:0000256" key="6">
    <source>
        <dbReference type="SAM" id="Coils"/>
    </source>
</evidence>
<dbReference type="InterPro" id="IPR036322">
    <property type="entry name" value="WD40_repeat_dom_sf"/>
</dbReference>
<dbReference type="EMBL" id="JAYKXP010000003">
    <property type="protein sequence ID" value="KAK7060131.1"/>
    <property type="molecule type" value="Genomic_DNA"/>
</dbReference>
<keyword evidence="5" id="KW-0698">rRNA processing</keyword>
<comment type="subcellular location">
    <subcellularLocation>
        <location evidence="5">Nucleus</location>
    </subcellularLocation>
</comment>
<feature type="repeat" description="WD" evidence="4">
    <location>
        <begin position="199"/>
        <end position="221"/>
    </location>
</feature>
<keyword evidence="2 4" id="KW-0853">WD repeat</keyword>
<evidence type="ECO:0000313" key="8">
    <source>
        <dbReference type="EMBL" id="KAK7060131.1"/>
    </source>
</evidence>
<feature type="coiled-coil region" evidence="6">
    <location>
        <begin position="430"/>
        <end position="457"/>
    </location>
</feature>
<sequence>MPLQETILCATASASTSAGSGSISLHDLKNSANLASFKQTNSGKHCTSYIESKNGQGGILFAAQPDKSLLHVYNFQKDQISMKIVLPEKLSCIALDPQGIFFAGGTTQGRIYLWEVASGILYNSWDAHYRQVNVLRFTHDGAALISGSDDSGVSVWSVSRLVDEELQNDLALSLFNLSDHTLPITDIICGVGAFPNCRLMTASVDHSVKIWDLSSRTLLTTFMFPQAIANIAWDITERLFFAASSDGSIYQVNLFKQREDSNKEHIHEAVGGGGVSDVIRVSEDRLITVGQPVTCLAFSLTSSSLLVGTSTGLIHIYDVPTHQLMRTISTHKGFAITYLSTMLKPVDLIGHISLTLNVGNSNDARDIIPVRPIAAFQRMRDVKTRELHEVSMLLPPQEREFEDESTFFSEESVLRDQAYFLSSSSSSEDTAALQTRVADLEAEISLLREQLGQAKGVNDLMWENVVQKMVSQSKAKGVNGAGEDERARKRTRS</sequence>
<accession>A0AAW0E7N2</accession>
<dbReference type="PROSITE" id="PS50082">
    <property type="entry name" value="WD_REPEATS_2"/>
    <property type="match status" value="2"/>
</dbReference>
<dbReference type="SMART" id="SM00320">
    <property type="entry name" value="WD40"/>
    <property type="match status" value="5"/>
</dbReference>
<dbReference type="GO" id="GO:0006261">
    <property type="term" value="P:DNA-templated DNA replication"/>
    <property type="evidence" value="ECO:0007669"/>
    <property type="project" value="TreeGrafter"/>
</dbReference>
<protein>
    <recommendedName>
        <fullName evidence="5">Pre-rRNA-processing protein IPI3</fullName>
    </recommendedName>
</protein>
<comment type="caution">
    <text evidence="8">The sequence shown here is derived from an EMBL/GenBank/DDBJ whole genome shotgun (WGS) entry which is preliminary data.</text>
</comment>
<evidence type="ECO:0000256" key="3">
    <source>
        <dbReference type="ARBA" id="ARBA00022737"/>
    </source>
</evidence>
<reference evidence="8 9" key="1">
    <citation type="submission" date="2024-01" db="EMBL/GenBank/DDBJ databases">
        <title>A draft genome for a cacao thread blight-causing isolate of Paramarasmius palmivorus.</title>
        <authorList>
            <person name="Baruah I.K."/>
            <person name="Bukari Y."/>
            <person name="Amoako-Attah I."/>
            <person name="Meinhardt L.W."/>
            <person name="Bailey B.A."/>
            <person name="Cohen S.P."/>
        </authorList>
    </citation>
    <scope>NUCLEOTIDE SEQUENCE [LARGE SCALE GENOMIC DNA]</scope>
    <source>
        <strain evidence="8 9">GH-12</strain>
    </source>
</reference>
<comment type="similarity">
    <text evidence="1 5">Belongs to the WD repeat IPI3/WDR18 family.</text>
</comment>
<dbReference type="SUPFAM" id="SSF50978">
    <property type="entry name" value="WD40 repeat-like"/>
    <property type="match status" value="1"/>
</dbReference>
<evidence type="ECO:0000256" key="5">
    <source>
        <dbReference type="RuleBase" id="RU369067"/>
    </source>
</evidence>
<keyword evidence="6" id="KW-0175">Coiled coil</keyword>
<evidence type="ECO:0000313" key="9">
    <source>
        <dbReference type="Proteomes" id="UP001383192"/>
    </source>
</evidence>
<dbReference type="Pfam" id="PF00400">
    <property type="entry name" value="WD40"/>
    <property type="match status" value="2"/>
</dbReference>
<comment type="subunit">
    <text evidence="5">Component of the RIX1 complex, composed of IPI1, RIX1/IPI2 and IPI3 in a 1:2:2 stoichiometry. The complex interacts (via RIX1) with MDN1 (via its hexameric AAA ATPase ring) and the pre-60S ribosome particles.</text>
</comment>
<dbReference type="InterPro" id="IPR001680">
    <property type="entry name" value="WD40_rpt"/>
</dbReference>
<dbReference type="PROSITE" id="PS50294">
    <property type="entry name" value="WD_REPEATS_REGION"/>
    <property type="match status" value="1"/>
</dbReference>
<dbReference type="GO" id="GO:0005656">
    <property type="term" value="C:nuclear pre-replicative complex"/>
    <property type="evidence" value="ECO:0007669"/>
    <property type="project" value="TreeGrafter"/>
</dbReference>
<feature type="repeat" description="WD" evidence="4">
    <location>
        <begin position="125"/>
        <end position="159"/>
    </location>
</feature>
<dbReference type="InterPro" id="IPR019775">
    <property type="entry name" value="WD40_repeat_CS"/>
</dbReference>
<evidence type="ECO:0000256" key="1">
    <source>
        <dbReference type="ARBA" id="ARBA00010143"/>
    </source>
</evidence>
<dbReference type="Gene3D" id="2.130.10.10">
    <property type="entry name" value="YVTN repeat-like/Quinoprotein amine dehydrogenase"/>
    <property type="match status" value="2"/>
</dbReference>
<dbReference type="PANTHER" id="PTHR18763">
    <property type="entry name" value="WD-REPEAT PROTEIN 18"/>
    <property type="match status" value="1"/>
</dbReference>
<dbReference type="AlphaFoldDB" id="A0AAW0E7N2"/>
<dbReference type="PANTHER" id="PTHR18763:SF0">
    <property type="entry name" value="WD REPEAT-CONTAINING PROTEIN 18"/>
    <property type="match status" value="1"/>
</dbReference>
<dbReference type="Proteomes" id="UP001383192">
    <property type="component" value="Unassembled WGS sequence"/>
</dbReference>
<gene>
    <name evidence="8" type="primary">IPI3</name>
    <name evidence="8" type="ORF">VNI00_000895</name>
</gene>
<evidence type="ECO:0000256" key="4">
    <source>
        <dbReference type="PROSITE-ProRule" id="PRU00221"/>
    </source>
</evidence>
<keyword evidence="5" id="KW-0539">Nucleus</keyword>
<dbReference type="GO" id="GO:0006364">
    <property type="term" value="P:rRNA processing"/>
    <property type="evidence" value="ECO:0007669"/>
    <property type="project" value="UniProtKB-UniRule"/>
</dbReference>
<organism evidence="8 9">
    <name type="scientific">Paramarasmius palmivorus</name>
    <dbReference type="NCBI Taxonomy" id="297713"/>
    <lineage>
        <taxon>Eukaryota</taxon>
        <taxon>Fungi</taxon>
        <taxon>Dikarya</taxon>
        <taxon>Basidiomycota</taxon>
        <taxon>Agaricomycotina</taxon>
        <taxon>Agaricomycetes</taxon>
        <taxon>Agaricomycetidae</taxon>
        <taxon>Agaricales</taxon>
        <taxon>Marasmiineae</taxon>
        <taxon>Marasmiaceae</taxon>
        <taxon>Paramarasmius</taxon>
    </lineage>
</organism>
<evidence type="ECO:0000256" key="2">
    <source>
        <dbReference type="ARBA" id="ARBA00022574"/>
    </source>
</evidence>
<name>A0AAW0E7N2_9AGAR</name>
<dbReference type="InterPro" id="IPR015943">
    <property type="entry name" value="WD40/YVTN_repeat-like_dom_sf"/>
</dbReference>